<proteinExistence type="predicted"/>
<protein>
    <recommendedName>
        <fullName evidence="4">Ni/Co efflux regulator RcnB</fullName>
    </recommendedName>
</protein>
<accession>A0A7X4GHK6</accession>
<dbReference type="InterPro" id="IPR024572">
    <property type="entry name" value="RcnB"/>
</dbReference>
<dbReference type="RefSeq" id="WP_160986433.1">
    <property type="nucleotide sequence ID" value="NZ_WVTD01000010.1"/>
</dbReference>
<dbReference type="Gene3D" id="3.10.450.160">
    <property type="entry name" value="inner membrane protein cigr"/>
    <property type="match status" value="1"/>
</dbReference>
<keyword evidence="1" id="KW-0732">Signal</keyword>
<dbReference type="Proteomes" id="UP000465810">
    <property type="component" value="Unassembled WGS sequence"/>
</dbReference>
<reference evidence="2 3" key="1">
    <citation type="submission" date="2019-12" db="EMBL/GenBank/DDBJ databases">
        <authorList>
            <person name="Feng G."/>
            <person name="Zhu H."/>
        </authorList>
    </citation>
    <scope>NUCLEOTIDE SEQUENCE [LARGE SCALE GENOMIC DNA]</scope>
    <source>
        <strain evidence="2 3">FGD1</strain>
    </source>
</reference>
<organism evidence="2 3">
    <name type="scientific">Novosphingobium silvae</name>
    <dbReference type="NCBI Taxonomy" id="2692619"/>
    <lineage>
        <taxon>Bacteria</taxon>
        <taxon>Pseudomonadati</taxon>
        <taxon>Pseudomonadota</taxon>
        <taxon>Alphaproteobacteria</taxon>
        <taxon>Sphingomonadales</taxon>
        <taxon>Sphingomonadaceae</taxon>
        <taxon>Novosphingobium</taxon>
    </lineage>
</organism>
<feature type="signal peptide" evidence="1">
    <location>
        <begin position="1"/>
        <end position="19"/>
    </location>
</feature>
<name>A0A7X4GHK6_9SPHN</name>
<evidence type="ECO:0008006" key="4">
    <source>
        <dbReference type="Google" id="ProtNLM"/>
    </source>
</evidence>
<gene>
    <name evidence="2" type="ORF">GR702_13555</name>
</gene>
<keyword evidence="3" id="KW-1185">Reference proteome</keyword>
<comment type="caution">
    <text evidence="2">The sequence shown here is derived from an EMBL/GenBank/DDBJ whole genome shotgun (WGS) entry which is preliminary data.</text>
</comment>
<dbReference type="AlphaFoldDB" id="A0A7X4GHK6"/>
<sequence length="163" mass="19341">MRKFLIAAIAASVALPTLAVPVAASAQSAREVRESARDLRRDQRDLRDAQRYGDRRDVRDARRDVNDSRRELREDWRDYRRSNRQAFHRPAYVGPRGYAYRPVAVGHRFDRAYYGDRYWVRDYRSYRLPAPRAGHRWVRYGNDVVMVNTRNGRVATAYNGFFW</sequence>
<evidence type="ECO:0000256" key="1">
    <source>
        <dbReference type="SAM" id="SignalP"/>
    </source>
</evidence>
<feature type="chain" id="PRO_5031435052" description="Ni/Co efflux regulator RcnB" evidence="1">
    <location>
        <begin position="20"/>
        <end position="163"/>
    </location>
</feature>
<evidence type="ECO:0000313" key="2">
    <source>
        <dbReference type="EMBL" id="MYL98788.1"/>
    </source>
</evidence>
<dbReference type="Pfam" id="PF11776">
    <property type="entry name" value="RcnB"/>
    <property type="match status" value="1"/>
</dbReference>
<dbReference type="EMBL" id="WVTD01000010">
    <property type="protein sequence ID" value="MYL98788.1"/>
    <property type="molecule type" value="Genomic_DNA"/>
</dbReference>
<evidence type="ECO:0000313" key="3">
    <source>
        <dbReference type="Proteomes" id="UP000465810"/>
    </source>
</evidence>